<dbReference type="UniPathway" id="UPA00359">
    <property type="reaction ID" value="UER00478"/>
</dbReference>
<dbReference type="Proteomes" id="UP000581135">
    <property type="component" value="Unassembled WGS sequence"/>
</dbReference>
<dbReference type="GO" id="GO:0009245">
    <property type="term" value="P:lipid A biosynthetic process"/>
    <property type="evidence" value="ECO:0007669"/>
    <property type="project" value="UniProtKB-UniRule"/>
</dbReference>
<evidence type="ECO:0000256" key="7">
    <source>
        <dbReference type="ARBA" id="ARBA00022723"/>
    </source>
</evidence>
<gene>
    <name evidence="12" type="primary">lpxC</name>
    <name evidence="13" type="ORF">FHR98_001111</name>
</gene>
<proteinExistence type="inferred from homology"/>
<dbReference type="Gene3D" id="3.30.1700.10">
    <property type="entry name" value="lpxc deacetylase, domain 2"/>
    <property type="match status" value="1"/>
</dbReference>
<evidence type="ECO:0000256" key="8">
    <source>
        <dbReference type="ARBA" id="ARBA00022801"/>
    </source>
</evidence>
<evidence type="ECO:0000256" key="6">
    <source>
        <dbReference type="ARBA" id="ARBA00022556"/>
    </source>
</evidence>
<dbReference type="GO" id="GO:0046872">
    <property type="term" value="F:metal ion binding"/>
    <property type="evidence" value="ECO:0007669"/>
    <property type="project" value="UniProtKB-KW"/>
</dbReference>
<evidence type="ECO:0000256" key="2">
    <source>
        <dbReference type="ARBA" id="ARBA00002923"/>
    </source>
</evidence>
<organism evidence="13 14">
    <name type="scientific">Limibacillus halophilus</name>
    <dbReference type="NCBI Taxonomy" id="1579333"/>
    <lineage>
        <taxon>Bacteria</taxon>
        <taxon>Pseudomonadati</taxon>
        <taxon>Pseudomonadota</taxon>
        <taxon>Alphaproteobacteria</taxon>
        <taxon>Rhodospirillales</taxon>
        <taxon>Rhodovibrionaceae</taxon>
        <taxon>Limibacillus</taxon>
    </lineage>
</organism>
<dbReference type="InterPro" id="IPR011334">
    <property type="entry name" value="UDP-acyl_GlcNac_deAcase_C"/>
</dbReference>
<dbReference type="PANTHER" id="PTHR33694">
    <property type="entry name" value="UDP-3-O-ACYL-N-ACETYLGLUCOSAMINE DEACETYLASE 1, MITOCHONDRIAL-RELATED"/>
    <property type="match status" value="1"/>
</dbReference>
<keyword evidence="7 12" id="KW-0479">Metal-binding</keyword>
<dbReference type="PANTHER" id="PTHR33694:SF1">
    <property type="entry name" value="UDP-3-O-ACYL-N-ACETYLGLUCOSAMINE DEACETYLASE 1, MITOCHONDRIAL-RELATED"/>
    <property type="match status" value="1"/>
</dbReference>
<comment type="similarity">
    <text evidence="12">Belongs to the LpxC family.</text>
</comment>
<keyword evidence="5 12" id="KW-0444">Lipid biosynthesis</keyword>
<reference evidence="13 14" key="1">
    <citation type="submission" date="2020-08" db="EMBL/GenBank/DDBJ databases">
        <title>Genomic Encyclopedia of Type Strains, Phase III (KMG-III): the genomes of soil and plant-associated and newly described type strains.</title>
        <authorList>
            <person name="Whitman W."/>
        </authorList>
    </citation>
    <scope>NUCLEOTIDE SEQUENCE [LARGE SCALE GENOMIC DNA]</scope>
    <source>
        <strain evidence="13 14">CECT 8803</strain>
    </source>
</reference>
<feature type="binding site" evidence="12">
    <location>
        <position position="216"/>
    </location>
    <ligand>
        <name>Zn(2+)</name>
        <dbReference type="ChEBI" id="CHEBI:29105"/>
    </ligand>
</feature>
<accession>A0A839SS82</accession>
<evidence type="ECO:0000256" key="11">
    <source>
        <dbReference type="ARBA" id="ARBA00024535"/>
    </source>
</evidence>
<dbReference type="EMBL" id="JACHXA010000002">
    <property type="protein sequence ID" value="MBB3064839.1"/>
    <property type="molecule type" value="Genomic_DNA"/>
</dbReference>
<keyword evidence="9 12" id="KW-0862">Zinc</keyword>
<dbReference type="InterPro" id="IPR015870">
    <property type="entry name" value="UDP-acyl_N-AcGlcN_deAcase_N"/>
</dbReference>
<dbReference type="AlphaFoldDB" id="A0A839SS82"/>
<dbReference type="InterPro" id="IPR020568">
    <property type="entry name" value="Ribosomal_Su5_D2-typ_SF"/>
</dbReference>
<evidence type="ECO:0000313" key="14">
    <source>
        <dbReference type="Proteomes" id="UP000581135"/>
    </source>
</evidence>
<keyword evidence="6 12" id="KW-0441">Lipid A biosynthesis</keyword>
<evidence type="ECO:0000256" key="10">
    <source>
        <dbReference type="ARBA" id="ARBA00023098"/>
    </source>
</evidence>
<dbReference type="InterPro" id="IPR004463">
    <property type="entry name" value="UDP-acyl_GlcNac_deAcase"/>
</dbReference>
<comment type="function">
    <text evidence="2 12">Catalyzes the hydrolysis of UDP-3-O-myristoyl-N-acetylglucosamine to form UDP-3-O-myristoylglucosamine and acetate, the committed step in lipid A biosynthesis.</text>
</comment>
<dbReference type="GO" id="GO:0016020">
    <property type="term" value="C:membrane"/>
    <property type="evidence" value="ECO:0007669"/>
    <property type="project" value="GOC"/>
</dbReference>
<dbReference type="HAMAP" id="MF_00388">
    <property type="entry name" value="LpxC"/>
    <property type="match status" value="1"/>
</dbReference>
<evidence type="ECO:0000256" key="5">
    <source>
        <dbReference type="ARBA" id="ARBA00022516"/>
    </source>
</evidence>
<evidence type="ECO:0000256" key="12">
    <source>
        <dbReference type="HAMAP-Rule" id="MF_00388"/>
    </source>
</evidence>
<comment type="pathway">
    <text evidence="3 12">Glycolipid biosynthesis; lipid IV(A) biosynthesis; lipid IV(A) from (3R)-3-hydroxytetradecanoyl-[acyl-carrier-protein] and UDP-N-acetyl-alpha-D-glucosamine: step 2/6.</text>
</comment>
<comment type="catalytic activity">
    <reaction evidence="11 12">
        <text>a UDP-3-O-[(3R)-3-hydroxyacyl]-N-acetyl-alpha-D-glucosamine + H2O = a UDP-3-O-[(3R)-3-hydroxyacyl]-alpha-D-glucosamine + acetate</text>
        <dbReference type="Rhea" id="RHEA:67816"/>
        <dbReference type="ChEBI" id="CHEBI:15377"/>
        <dbReference type="ChEBI" id="CHEBI:30089"/>
        <dbReference type="ChEBI" id="CHEBI:137740"/>
        <dbReference type="ChEBI" id="CHEBI:173225"/>
        <dbReference type="EC" id="3.5.1.108"/>
    </reaction>
</comment>
<comment type="cofactor">
    <cofactor evidence="1 12">
        <name>Zn(2+)</name>
        <dbReference type="ChEBI" id="CHEBI:29105"/>
    </cofactor>
</comment>
<feature type="active site" description="Proton donor" evidence="12">
    <location>
        <position position="239"/>
    </location>
</feature>
<name>A0A839SS82_9PROT</name>
<keyword evidence="10 12" id="KW-0443">Lipid metabolism</keyword>
<evidence type="ECO:0000256" key="1">
    <source>
        <dbReference type="ARBA" id="ARBA00001947"/>
    </source>
</evidence>
<feature type="binding site" evidence="12">
    <location>
        <position position="54"/>
    </location>
    <ligand>
        <name>Zn(2+)</name>
        <dbReference type="ChEBI" id="CHEBI:29105"/>
    </ligand>
</feature>
<evidence type="ECO:0000313" key="13">
    <source>
        <dbReference type="EMBL" id="MBB3064839.1"/>
    </source>
</evidence>
<keyword evidence="8 12" id="KW-0378">Hydrolase</keyword>
<dbReference type="Pfam" id="PF03331">
    <property type="entry name" value="LpxC"/>
    <property type="match status" value="1"/>
</dbReference>
<evidence type="ECO:0000256" key="9">
    <source>
        <dbReference type="ARBA" id="ARBA00022833"/>
    </source>
</evidence>
<dbReference type="SUPFAM" id="SSF54211">
    <property type="entry name" value="Ribosomal protein S5 domain 2-like"/>
    <property type="match status" value="2"/>
</dbReference>
<dbReference type="Gene3D" id="3.30.230.20">
    <property type="entry name" value="lpxc deacetylase, domain 1"/>
    <property type="match status" value="1"/>
</dbReference>
<sequence>MTLRPAAPDSGIIFRRTKLSQGSADVPALWSNAVITPLCTTIEAYGVRIATIEHLMAALYASGIDNVLIELDADEVPIMDGSSAPFLSLIASAGRVRQALTRKAIRILKEVRVEDPDRWASLSPSDKGLTINLEIDFESRAIGNQVWSGAITEECFRHELAQARTFGFLQEVEMLRRMGFARGGSLENAIVIDDDRILNEGGLRYSDEFVRHKVLDSIGDLYLMGAPVIGHFTGVRTGHALNLRLLDEVLSDSEAWEWVELVTPALVDAPMGASGQVLSRAVAGAA</sequence>
<evidence type="ECO:0000256" key="4">
    <source>
        <dbReference type="ARBA" id="ARBA00012745"/>
    </source>
</evidence>
<dbReference type="EC" id="3.5.1.108" evidence="4 12"/>
<comment type="caution">
    <text evidence="13">The sequence shown here is derived from an EMBL/GenBank/DDBJ whole genome shotgun (WGS) entry which is preliminary data.</text>
</comment>
<protein>
    <recommendedName>
        <fullName evidence="4 12">UDP-3-O-acyl-N-acetylglucosamine deacetylase</fullName>
        <shortName evidence="12">UDP-3-O-acyl-GlcNAc deacetylase</shortName>
        <ecNumber evidence="4 12">3.5.1.108</ecNumber>
    </recommendedName>
    <alternativeName>
        <fullName evidence="12">UDP-3-O-[R-3-hydroxymyristoyl]-N-acetylglucosamine deacetylase</fullName>
    </alternativeName>
</protein>
<dbReference type="NCBIfam" id="TIGR00325">
    <property type="entry name" value="lpxC"/>
    <property type="match status" value="1"/>
</dbReference>
<dbReference type="GO" id="GO:0103117">
    <property type="term" value="F:UDP-3-O-acyl-N-acetylglucosamine deacetylase activity"/>
    <property type="evidence" value="ECO:0007669"/>
    <property type="project" value="UniProtKB-UniRule"/>
</dbReference>
<evidence type="ECO:0000256" key="3">
    <source>
        <dbReference type="ARBA" id="ARBA00005002"/>
    </source>
</evidence>
<keyword evidence="14" id="KW-1185">Reference proteome</keyword>
<feature type="binding site" evidence="12">
    <location>
        <position position="212"/>
    </location>
    <ligand>
        <name>Zn(2+)</name>
        <dbReference type="ChEBI" id="CHEBI:29105"/>
    </ligand>
</feature>